<organism evidence="2 3">
    <name type="scientific">Bianquea renquensis</name>
    <dbReference type="NCBI Taxonomy" id="2763661"/>
    <lineage>
        <taxon>Bacteria</taxon>
        <taxon>Bacillati</taxon>
        <taxon>Bacillota</taxon>
        <taxon>Clostridia</taxon>
        <taxon>Eubacteriales</taxon>
        <taxon>Bianqueaceae</taxon>
        <taxon>Bianquea</taxon>
    </lineage>
</organism>
<dbReference type="Gene3D" id="3.40.50.300">
    <property type="entry name" value="P-loop containing nucleotide triphosphate hydrolases"/>
    <property type="match status" value="2"/>
</dbReference>
<dbReference type="Pfam" id="PF03976">
    <property type="entry name" value="PPK2"/>
    <property type="match status" value="2"/>
</dbReference>
<dbReference type="AlphaFoldDB" id="A0A926I156"/>
<dbReference type="RefSeq" id="WP_177719687.1">
    <property type="nucleotide sequence ID" value="NZ_JACRSQ010000005.1"/>
</dbReference>
<keyword evidence="3" id="KW-1185">Reference proteome</keyword>
<feature type="domain" description="Polyphosphate kinase-2-related" evidence="1">
    <location>
        <begin position="12"/>
        <end position="235"/>
    </location>
</feature>
<dbReference type="PANTHER" id="PTHR34383">
    <property type="entry name" value="POLYPHOSPHATE:AMP PHOSPHOTRANSFERASE-RELATED"/>
    <property type="match status" value="1"/>
</dbReference>
<dbReference type="NCBIfam" id="TIGR03708">
    <property type="entry name" value="poly_P_AMP_trns"/>
    <property type="match status" value="1"/>
</dbReference>
<dbReference type="InterPro" id="IPR022488">
    <property type="entry name" value="PPK2-related"/>
</dbReference>
<accession>A0A926I156</accession>
<dbReference type="GO" id="GO:0006797">
    <property type="term" value="P:polyphosphate metabolic process"/>
    <property type="evidence" value="ECO:0007669"/>
    <property type="project" value="InterPro"/>
</dbReference>
<evidence type="ECO:0000313" key="3">
    <source>
        <dbReference type="Proteomes" id="UP000657006"/>
    </source>
</evidence>
<name>A0A926I156_9FIRM</name>
<dbReference type="GO" id="GO:0043751">
    <property type="term" value="F:polyphosphate:AMP phosphotransferase activity"/>
    <property type="evidence" value="ECO:0007669"/>
    <property type="project" value="InterPro"/>
</dbReference>
<dbReference type="EMBL" id="JACRSQ010000005">
    <property type="protein sequence ID" value="MBC8542930.1"/>
    <property type="molecule type" value="Genomic_DNA"/>
</dbReference>
<evidence type="ECO:0000313" key="2">
    <source>
        <dbReference type="EMBL" id="MBC8542930.1"/>
    </source>
</evidence>
<comment type="caution">
    <text evidence="2">The sequence shown here is derived from an EMBL/GenBank/DDBJ whole genome shotgun (WGS) entry which is preliminary data.</text>
</comment>
<dbReference type="SUPFAM" id="SSF52540">
    <property type="entry name" value="P-loop containing nucleoside triphosphate hydrolases"/>
    <property type="match status" value="2"/>
</dbReference>
<dbReference type="InterPro" id="IPR027417">
    <property type="entry name" value="P-loop_NTPase"/>
</dbReference>
<feature type="domain" description="Polyphosphate kinase-2-related" evidence="1">
    <location>
        <begin position="278"/>
        <end position="499"/>
    </location>
</feature>
<evidence type="ECO:0000259" key="1">
    <source>
        <dbReference type="Pfam" id="PF03976"/>
    </source>
</evidence>
<proteinExistence type="predicted"/>
<dbReference type="Proteomes" id="UP000657006">
    <property type="component" value="Unassembled WGS sequence"/>
</dbReference>
<gene>
    <name evidence="2" type="primary">pap</name>
    <name evidence="2" type="ORF">H8730_05160</name>
</gene>
<reference evidence="2" key="1">
    <citation type="submission" date="2020-08" db="EMBL/GenBank/DDBJ databases">
        <title>Genome public.</title>
        <authorList>
            <person name="Liu C."/>
            <person name="Sun Q."/>
        </authorList>
    </citation>
    <scope>NUCLEOTIDE SEQUENCE</scope>
    <source>
        <strain evidence="2">NSJ-32</strain>
    </source>
</reference>
<protein>
    <submittedName>
        <fullName evidence="2">Polyphosphate:AMP phosphotransferase</fullName>
    </submittedName>
</protein>
<dbReference type="InterPro" id="IPR022489">
    <property type="entry name" value="PolyP_AMP_Tfrase"/>
</dbReference>
<dbReference type="PANTHER" id="PTHR34383:SF3">
    <property type="entry name" value="POLYPHOSPHATE:AMP PHOSPHOTRANSFERASE"/>
    <property type="match status" value="1"/>
</dbReference>
<sequence>MLDSINLMTEIPKAEYKQEVRELKRRLAMLQQTVREKKLPVLILFEGWGAAGKGSIISDVMLSMDPRGYSVYSITEPSQDELRKPLLWRYWMKLPEYGQFTIFDRSWYQDIMIAPLEENIRKSEVARRVHSINTFERQLADDGYVVLKFFLHIGQKEQEKRLRKLEENKTTRWRVTERDWKRNKQYERYWTAYDHYLQETDTACAPWHLIDAHHERCALLSVYQILVTSVETALQNREDGVMSWVQPCTAAKPYESPLGFPMVSMPNLAEVHLDKRMEEADYKAELKKAQKTLAKLHNKLYLSKRPLIIAYEGWDAAGKGGNIRRVAAALDPRGYEVIPVAAPDKTELAHHYLWRFWKNLPRTGHVAIFDRTWYGRVLVERIEGFCREDDWKRAYQEINEFEKELHDWGAILVKFWLHVDQDEQLARFMDRQNTPEKRWKITEEDWRNREKWSAYEIAVNDMFQMTSTEFAPWHIIESNDKRYGRIKALKTIIHAVESELAQ</sequence>